<evidence type="ECO:0000313" key="2">
    <source>
        <dbReference type="Proteomes" id="UP001189429"/>
    </source>
</evidence>
<accession>A0ABN9T2B5</accession>
<dbReference type="Proteomes" id="UP001189429">
    <property type="component" value="Unassembled WGS sequence"/>
</dbReference>
<name>A0ABN9T2B5_9DINO</name>
<evidence type="ECO:0000313" key="1">
    <source>
        <dbReference type="EMBL" id="CAK0839106.1"/>
    </source>
</evidence>
<reference evidence="1" key="1">
    <citation type="submission" date="2023-10" db="EMBL/GenBank/DDBJ databases">
        <authorList>
            <person name="Chen Y."/>
            <person name="Shah S."/>
            <person name="Dougan E. K."/>
            <person name="Thang M."/>
            <person name="Chan C."/>
        </authorList>
    </citation>
    <scope>NUCLEOTIDE SEQUENCE [LARGE SCALE GENOMIC DNA]</scope>
</reference>
<organism evidence="1 2">
    <name type="scientific">Prorocentrum cordatum</name>
    <dbReference type="NCBI Taxonomy" id="2364126"/>
    <lineage>
        <taxon>Eukaryota</taxon>
        <taxon>Sar</taxon>
        <taxon>Alveolata</taxon>
        <taxon>Dinophyceae</taxon>
        <taxon>Prorocentrales</taxon>
        <taxon>Prorocentraceae</taxon>
        <taxon>Prorocentrum</taxon>
    </lineage>
</organism>
<dbReference type="EMBL" id="CAUYUJ010014271">
    <property type="protein sequence ID" value="CAK0839106.1"/>
    <property type="molecule type" value="Genomic_DNA"/>
</dbReference>
<comment type="caution">
    <text evidence="1">The sequence shown here is derived from an EMBL/GenBank/DDBJ whole genome shotgun (WGS) entry which is preliminary data.</text>
</comment>
<keyword evidence="2" id="KW-1185">Reference proteome</keyword>
<proteinExistence type="predicted"/>
<gene>
    <name evidence="1" type="ORF">PCOR1329_LOCUS34877</name>
</gene>
<protein>
    <submittedName>
        <fullName evidence="1">Uncharacterized protein</fullName>
    </submittedName>
</protein>
<sequence length="184" mass="18374">MHWKPTDGLAGRPVALGTSTGPWAFGGRGPSGGARDVWARAPGASCPSLRAAPAERGAAGLCSAMAQARPAPERCALAPGEARPGPSATPSAAAGGLGEDSAAPMLYRASMPPNSKDCLTKCYSVRTFLEAYTAASELQGGPSGLGLVSDAAAPGDDRQWLAAACLVACLCMFGVGTALGRSGW</sequence>